<dbReference type="AlphaFoldDB" id="A0A8X6SED5"/>
<dbReference type="EMBL" id="BMAU01021276">
    <property type="protein sequence ID" value="GFY07692.1"/>
    <property type="molecule type" value="Genomic_DNA"/>
</dbReference>
<proteinExistence type="predicted"/>
<gene>
    <name evidence="1" type="ORF">TNCV_4095621</name>
</gene>
<evidence type="ECO:0000313" key="2">
    <source>
        <dbReference type="Proteomes" id="UP000887159"/>
    </source>
</evidence>
<keyword evidence="2" id="KW-1185">Reference proteome</keyword>
<comment type="caution">
    <text evidence="1">The sequence shown here is derived from an EMBL/GenBank/DDBJ whole genome shotgun (WGS) entry which is preliminary data.</text>
</comment>
<reference evidence="1" key="1">
    <citation type="submission" date="2020-08" db="EMBL/GenBank/DDBJ databases">
        <title>Multicomponent nature underlies the extraordinary mechanical properties of spider dragline silk.</title>
        <authorList>
            <person name="Kono N."/>
            <person name="Nakamura H."/>
            <person name="Mori M."/>
            <person name="Yoshida Y."/>
            <person name="Ohtoshi R."/>
            <person name="Malay A.D."/>
            <person name="Moran D.A.P."/>
            <person name="Tomita M."/>
            <person name="Numata K."/>
            <person name="Arakawa K."/>
        </authorList>
    </citation>
    <scope>NUCLEOTIDE SEQUENCE</scope>
</reference>
<dbReference type="Proteomes" id="UP000887159">
    <property type="component" value="Unassembled WGS sequence"/>
</dbReference>
<organism evidence="1 2">
    <name type="scientific">Trichonephila clavipes</name>
    <name type="common">Golden silk orbweaver</name>
    <name type="synonym">Nephila clavipes</name>
    <dbReference type="NCBI Taxonomy" id="2585209"/>
    <lineage>
        <taxon>Eukaryota</taxon>
        <taxon>Metazoa</taxon>
        <taxon>Ecdysozoa</taxon>
        <taxon>Arthropoda</taxon>
        <taxon>Chelicerata</taxon>
        <taxon>Arachnida</taxon>
        <taxon>Araneae</taxon>
        <taxon>Araneomorphae</taxon>
        <taxon>Entelegynae</taxon>
        <taxon>Araneoidea</taxon>
        <taxon>Nephilidae</taxon>
        <taxon>Trichonephila</taxon>
    </lineage>
</organism>
<evidence type="ECO:0000313" key="1">
    <source>
        <dbReference type="EMBL" id="GFY07692.1"/>
    </source>
</evidence>
<protein>
    <submittedName>
        <fullName evidence="1">Uncharacterized protein</fullName>
    </submittedName>
</protein>
<sequence length="96" mass="11345">MQSLLLGRLERYDLQKFIWGAENSLRAVEHMDTYYIEVLKDFVKKLGKKGHNCGVMDDCCIKIMHDPIYQAVSDQQKHYLNLAEREFILLQLKRLS</sequence>
<accession>A0A8X6SED5</accession>
<name>A0A8X6SED5_TRICX</name>